<protein>
    <submittedName>
        <fullName evidence="3">DUF4097 family beta strand repeat protein</fullName>
    </submittedName>
</protein>
<dbReference type="Proteomes" id="UP000468581">
    <property type="component" value="Unassembled WGS sequence"/>
</dbReference>
<feature type="signal peptide" evidence="1">
    <location>
        <begin position="1"/>
        <end position="19"/>
    </location>
</feature>
<dbReference type="RefSeq" id="WP_163606661.1">
    <property type="nucleotide sequence ID" value="NZ_JAABOO010000002.1"/>
</dbReference>
<comment type="caution">
    <text evidence="3">The sequence shown here is derived from an EMBL/GenBank/DDBJ whole genome shotgun (WGS) entry which is preliminary data.</text>
</comment>
<dbReference type="EMBL" id="JAABOO010000002">
    <property type="protein sequence ID" value="NER13610.1"/>
    <property type="molecule type" value="Genomic_DNA"/>
</dbReference>
<dbReference type="Pfam" id="PF13349">
    <property type="entry name" value="DUF4097"/>
    <property type="match status" value="1"/>
</dbReference>
<evidence type="ECO:0000313" key="4">
    <source>
        <dbReference type="Proteomes" id="UP000468581"/>
    </source>
</evidence>
<organism evidence="3 4">
    <name type="scientific">Leptobacterium flavescens</name>
    <dbReference type="NCBI Taxonomy" id="472055"/>
    <lineage>
        <taxon>Bacteria</taxon>
        <taxon>Pseudomonadati</taxon>
        <taxon>Bacteroidota</taxon>
        <taxon>Flavobacteriia</taxon>
        <taxon>Flavobacteriales</taxon>
        <taxon>Flavobacteriaceae</taxon>
        <taxon>Leptobacterium</taxon>
    </lineage>
</organism>
<evidence type="ECO:0000259" key="2">
    <source>
        <dbReference type="Pfam" id="PF13349"/>
    </source>
</evidence>
<gene>
    <name evidence="3" type="ORF">GWK08_09190</name>
</gene>
<proteinExistence type="predicted"/>
<feature type="chain" id="PRO_5027083799" evidence="1">
    <location>
        <begin position="20"/>
        <end position="260"/>
    </location>
</feature>
<feature type="domain" description="DUF4097" evidence="2">
    <location>
        <begin position="88"/>
        <end position="257"/>
    </location>
</feature>
<keyword evidence="1" id="KW-0732">Signal</keyword>
<keyword evidence="4" id="KW-1185">Reference proteome</keyword>
<evidence type="ECO:0000313" key="3">
    <source>
        <dbReference type="EMBL" id="NER13610.1"/>
    </source>
</evidence>
<name>A0A6P0UMD1_9FLAO</name>
<dbReference type="InterPro" id="IPR025164">
    <property type="entry name" value="Toastrack_DUF4097"/>
</dbReference>
<accession>A0A6P0UMD1</accession>
<sequence>MKRAIIALIFSMCMVFAQAQDSDNKVEYTHSLQGVSWVKISSSATVTVKTHNSSEILIRSKKPEKRPDKARGLKAIYAAGDDNTGIAFYVQKEGSDLIVKNLKNGNRGKVEIFLPKGQNVSVMSTGLGHINISGFSSEIEANSGSVGRLSIKDVTGPITATSSTGDIEVIFSSVNQSSPISITTSTADVDVTMPANTRADLKMTSSMGDIYTNFDIDLPKTDKDGLKRLAGGQKAVGKINNGGVQISLRSSTGDIYLRKK</sequence>
<evidence type="ECO:0000256" key="1">
    <source>
        <dbReference type="SAM" id="SignalP"/>
    </source>
</evidence>
<reference evidence="3 4" key="1">
    <citation type="submission" date="2020-01" db="EMBL/GenBank/DDBJ databases">
        <title>Leptobacterium flavescens.</title>
        <authorList>
            <person name="Wang G."/>
        </authorList>
    </citation>
    <scope>NUCLEOTIDE SEQUENCE [LARGE SCALE GENOMIC DNA]</scope>
    <source>
        <strain evidence="3 4">KCTC 22160</strain>
    </source>
</reference>
<dbReference type="AlphaFoldDB" id="A0A6P0UMD1"/>